<accession>A0A1G9RBD8</accession>
<evidence type="ECO:0000256" key="1">
    <source>
        <dbReference type="ARBA" id="ARBA00004141"/>
    </source>
</evidence>
<dbReference type="AlphaFoldDB" id="A0A1G9RBD8"/>
<evidence type="ECO:0000256" key="2">
    <source>
        <dbReference type="ARBA" id="ARBA00022692"/>
    </source>
</evidence>
<dbReference type="InterPro" id="IPR037185">
    <property type="entry name" value="EmrE-like"/>
</dbReference>
<reference evidence="7 8" key="1">
    <citation type="submission" date="2016-10" db="EMBL/GenBank/DDBJ databases">
        <authorList>
            <person name="de Groot N.N."/>
        </authorList>
    </citation>
    <scope>NUCLEOTIDE SEQUENCE [LARGE SCALE GENOMIC DNA]</scope>
    <source>
        <strain evidence="7 8">DSM 25186</strain>
    </source>
</reference>
<keyword evidence="8" id="KW-1185">Reference proteome</keyword>
<proteinExistence type="predicted"/>
<dbReference type="Pfam" id="PF00892">
    <property type="entry name" value="EamA"/>
    <property type="match status" value="2"/>
</dbReference>
<dbReference type="InterPro" id="IPR050638">
    <property type="entry name" value="AA-Vitamin_Transporters"/>
</dbReference>
<protein>
    <submittedName>
        <fullName evidence="7">Threonine/homoserine efflux transporter RhtA</fullName>
    </submittedName>
</protein>
<feature type="domain" description="EamA" evidence="6">
    <location>
        <begin position="133"/>
        <end position="262"/>
    </location>
</feature>
<evidence type="ECO:0000313" key="8">
    <source>
        <dbReference type="Proteomes" id="UP000198510"/>
    </source>
</evidence>
<feature type="transmembrane region" description="Helical" evidence="5">
    <location>
        <begin position="132"/>
        <end position="149"/>
    </location>
</feature>
<sequence length="271" mass="28231">MLAFAANSVLCRQALKLTSLDAATFTSVRLLSGALALLAILTIRGRVQRQRQGNWGSALMLFVYAAAFSFAYLSLATGTGALLLFGAVQMTMVFAGLRAGERLQAGQWAGLAGALGGLVYLVLPGLEAPSPQGAAGMLMAGVAWGLYSLRGRATTDPVGATAGNFLRATPMALLLSLFTLFWFRPDPHGMLYAVLSGAVTSGVGYVIWYAALPHLRATQAATVQLSVPVLAALGGILLLGEPLTTRLVLASVAILGGIAAVLWFRSGRPIR</sequence>
<evidence type="ECO:0000259" key="6">
    <source>
        <dbReference type="Pfam" id="PF00892"/>
    </source>
</evidence>
<feature type="transmembrane region" description="Helical" evidence="5">
    <location>
        <begin position="79"/>
        <end position="97"/>
    </location>
</feature>
<feature type="domain" description="EamA" evidence="6">
    <location>
        <begin position="1"/>
        <end position="122"/>
    </location>
</feature>
<organism evidence="7 8">
    <name type="scientific">Catalinimonas alkaloidigena</name>
    <dbReference type="NCBI Taxonomy" id="1075417"/>
    <lineage>
        <taxon>Bacteria</taxon>
        <taxon>Pseudomonadati</taxon>
        <taxon>Bacteroidota</taxon>
        <taxon>Cytophagia</taxon>
        <taxon>Cytophagales</taxon>
        <taxon>Catalimonadaceae</taxon>
        <taxon>Catalinimonas</taxon>
    </lineage>
</organism>
<feature type="transmembrane region" description="Helical" evidence="5">
    <location>
        <begin position="223"/>
        <end position="240"/>
    </location>
</feature>
<dbReference type="PANTHER" id="PTHR32322">
    <property type="entry name" value="INNER MEMBRANE TRANSPORTER"/>
    <property type="match status" value="1"/>
</dbReference>
<dbReference type="InterPro" id="IPR000620">
    <property type="entry name" value="EamA_dom"/>
</dbReference>
<evidence type="ECO:0000313" key="7">
    <source>
        <dbReference type="EMBL" id="SDM19715.1"/>
    </source>
</evidence>
<evidence type="ECO:0000256" key="5">
    <source>
        <dbReference type="SAM" id="Phobius"/>
    </source>
</evidence>
<dbReference type="Proteomes" id="UP000198510">
    <property type="component" value="Unassembled WGS sequence"/>
</dbReference>
<gene>
    <name evidence="7" type="ORF">SAMN05421823_11178</name>
</gene>
<feature type="transmembrane region" description="Helical" evidence="5">
    <location>
        <begin position="189"/>
        <end position="211"/>
    </location>
</feature>
<keyword evidence="3 5" id="KW-1133">Transmembrane helix</keyword>
<feature type="transmembrane region" description="Helical" evidence="5">
    <location>
        <begin position="161"/>
        <end position="183"/>
    </location>
</feature>
<feature type="transmembrane region" description="Helical" evidence="5">
    <location>
        <begin position="109"/>
        <end position="126"/>
    </location>
</feature>
<dbReference type="GO" id="GO:0016020">
    <property type="term" value="C:membrane"/>
    <property type="evidence" value="ECO:0007669"/>
    <property type="project" value="UniProtKB-SubCell"/>
</dbReference>
<dbReference type="STRING" id="1075417.SAMN05421823_11178"/>
<feature type="transmembrane region" description="Helical" evidence="5">
    <location>
        <begin position="55"/>
        <end position="73"/>
    </location>
</feature>
<evidence type="ECO:0000256" key="4">
    <source>
        <dbReference type="ARBA" id="ARBA00023136"/>
    </source>
</evidence>
<dbReference type="PANTHER" id="PTHR32322:SF9">
    <property type="entry name" value="AMINO-ACID METABOLITE EFFLUX PUMP-RELATED"/>
    <property type="match status" value="1"/>
</dbReference>
<name>A0A1G9RBD8_9BACT</name>
<dbReference type="EMBL" id="FNFO01000011">
    <property type="protein sequence ID" value="SDM19715.1"/>
    <property type="molecule type" value="Genomic_DNA"/>
</dbReference>
<dbReference type="SUPFAM" id="SSF103481">
    <property type="entry name" value="Multidrug resistance efflux transporter EmrE"/>
    <property type="match status" value="2"/>
</dbReference>
<feature type="transmembrane region" description="Helical" evidence="5">
    <location>
        <begin position="22"/>
        <end position="43"/>
    </location>
</feature>
<keyword evidence="2 5" id="KW-0812">Transmembrane</keyword>
<evidence type="ECO:0000256" key="3">
    <source>
        <dbReference type="ARBA" id="ARBA00022989"/>
    </source>
</evidence>
<comment type="subcellular location">
    <subcellularLocation>
        <location evidence="1">Membrane</location>
        <topology evidence="1">Multi-pass membrane protein</topology>
    </subcellularLocation>
</comment>
<feature type="transmembrane region" description="Helical" evidence="5">
    <location>
        <begin position="246"/>
        <end position="264"/>
    </location>
</feature>
<keyword evidence="4 5" id="KW-0472">Membrane</keyword>